<dbReference type="EMBL" id="GGEC01055749">
    <property type="protein sequence ID" value="MBX36233.1"/>
    <property type="molecule type" value="Transcribed_RNA"/>
</dbReference>
<organism evidence="1">
    <name type="scientific">Rhizophora mucronata</name>
    <name type="common">Asiatic mangrove</name>
    <dbReference type="NCBI Taxonomy" id="61149"/>
    <lineage>
        <taxon>Eukaryota</taxon>
        <taxon>Viridiplantae</taxon>
        <taxon>Streptophyta</taxon>
        <taxon>Embryophyta</taxon>
        <taxon>Tracheophyta</taxon>
        <taxon>Spermatophyta</taxon>
        <taxon>Magnoliopsida</taxon>
        <taxon>eudicotyledons</taxon>
        <taxon>Gunneridae</taxon>
        <taxon>Pentapetalae</taxon>
        <taxon>rosids</taxon>
        <taxon>fabids</taxon>
        <taxon>Malpighiales</taxon>
        <taxon>Rhizophoraceae</taxon>
        <taxon>Rhizophora</taxon>
    </lineage>
</organism>
<proteinExistence type="predicted"/>
<dbReference type="AlphaFoldDB" id="A0A2P2N175"/>
<protein>
    <submittedName>
        <fullName evidence="1">Uncharacterized protein</fullName>
    </submittedName>
</protein>
<name>A0A2P2N175_RHIMU</name>
<reference evidence="1" key="1">
    <citation type="submission" date="2018-02" db="EMBL/GenBank/DDBJ databases">
        <title>Rhizophora mucronata_Transcriptome.</title>
        <authorList>
            <person name="Meera S.P."/>
            <person name="Sreeshan A."/>
            <person name="Augustine A."/>
        </authorList>
    </citation>
    <scope>NUCLEOTIDE SEQUENCE</scope>
    <source>
        <tissue evidence="1">Leaf</tissue>
    </source>
</reference>
<accession>A0A2P2N175</accession>
<sequence length="32" mass="3714">MLAIGLSILLLLAFLHSCARTFNPFFFFSFFE</sequence>
<evidence type="ECO:0000313" key="1">
    <source>
        <dbReference type="EMBL" id="MBX36233.1"/>
    </source>
</evidence>